<dbReference type="InterPro" id="IPR013103">
    <property type="entry name" value="RVT_2"/>
</dbReference>
<feature type="domain" description="Reverse transcriptase Ty1/copia-type" evidence="2">
    <location>
        <begin position="160"/>
        <end position="250"/>
    </location>
</feature>
<reference evidence="3" key="1">
    <citation type="journal article" date="2019" name="Sci. Rep.">
        <title>Draft genome of Tanacetum cinerariifolium, the natural source of mosquito coil.</title>
        <authorList>
            <person name="Yamashiro T."/>
            <person name="Shiraishi A."/>
            <person name="Satake H."/>
            <person name="Nakayama K."/>
        </authorList>
    </citation>
    <scope>NUCLEOTIDE SEQUENCE</scope>
</reference>
<protein>
    <submittedName>
        <fullName evidence="3">Retrovirus-related Pol polyprotein from transposon TNT 1-94</fullName>
    </submittedName>
</protein>
<evidence type="ECO:0000259" key="2">
    <source>
        <dbReference type="Pfam" id="PF07727"/>
    </source>
</evidence>
<dbReference type="EMBL" id="BKCJ010006620">
    <property type="protein sequence ID" value="GEU73079.1"/>
    <property type="molecule type" value="Genomic_DNA"/>
</dbReference>
<comment type="caution">
    <text evidence="3">The sequence shown here is derived from an EMBL/GenBank/DDBJ whole genome shotgun (WGS) entry which is preliminary data.</text>
</comment>
<accession>A0A6L2MHW8</accession>
<evidence type="ECO:0000313" key="3">
    <source>
        <dbReference type="EMBL" id="GEU73079.1"/>
    </source>
</evidence>
<name>A0A6L2MHW8_TANCI</name>
<gene>
    <name evidence="3" type="ORF">Tci_045057</name>
</gene>
<dbReference type="AlphaFoldDB" id="A0A6L2MHW8"/>
<dbReference type="Pfam" id="PF07727">
    <property type="entry name" value="RVT_2"/>
    <property type="match status" value="1"/>
</dbReference>
<sequence>MASDQFCLGPEPQLLTPRTLSSGLVPNPPSATPYVPPTMKDWDILFQPMFDEYFSPPPSVATLVPAVVALEPADSTGTPSLTTIDQDAPSPNNDPFFGALIPEPNSEEPSSRDVITTNVHSINQPPEHLIELKNYKKALKEAFRIETVQEELNEFERIKVKLDDLGAVLKNNARLVAKGYHQKEGIDFEESFAPVARLEAIRIFIVYVAHKNMIVYQIDVKTAFLNGILREKVYVSQPDGFVDQDNTNHVIMNPLVAQQVALDDALVALDNRVVIGKCNMRIEPTKTQKEATYQVVLDTLKLSPYYKAFLVIVDVPEI</sequence>
<feature type="region of interest" description="Disordered" evidence="1">
    <location>
        <begin position="1"/>
        <end position="33"/>
    </location>
</feature>
<evidence type="ECO:0000256" key="1">
    <source>
        <dbReference type="SAM" id="MobiDB-lite"/>
    </source>
</evidence>
<proteinExistence type="predicted"/>
<organism evidence="3">
    <name type="scientific">Tanacetum cinerariifolium</name>
    <name type="common">Dalmatian daisy</name>
    <name type="synonym">Chrysanthemum cinerariifolium</name>
    <dbReference type="NCBI Taxonomy" id="118510"/>
    <lineage>
        <taxon>Eukaryota</taxon>
        <taxon>Viridiplantae</taxon>
        <taxon>Streptophyta</taxon>
        <taxon>Embryophyta</taxon>
        <taxon>Tracheophyta</taxon>
        <taxon>Spermatophyta</taxon>
        <taxon>Magnoliopsida</taxon>
        <taxon>eudicotyledons</taxon>
        <taxon>Gunneridae</taxon>
        <taxon>Pentapetalae</taxon>
        <taxon>asterids</taxon>
        <taxon>campanulids</taxon>
        <taxon>Asterales</taxon>
        <taxon>Asteraceae</taxon>
        <taxon>Asteroideae</taxon>
        <taxon>Anthemideae</taxon>
        <taxon>Anthemidinae</taxon>
        <taxon>Tanacetum</taxon>
    </lineage>
</organism>